<comment type="caution">
    <text evidence="19">The sequence shown here is derived from an EMBL/GenBank/DDBJ whole genome shotgun (WGS) entry which is preliminary data.</text>
</comment>
<dbReference type="PANTHER" id="PTHR44758:SF1">
    <property type="entry name" value="NAD(P) TRANSHYDROGENASE SUBUNIT BETA"/>
    <property type="match status" value="1"/>
</dbReference>
<evidence type="ECO:0000256" key="9">
    <source>
        <dbReference type="ARBA" id="ARBA00022857"/>
    </source>
</evidence>
<dbReference type="InterPro" id="IPR012136">
    <property type="entry name" value="NADH_DH_b"/>
</dbReference>
<protein>
    <recommendedName>
        <fullName evidence="5">NAD(P) transhydrogenase subunit beta</fullName>
        <ecNumber evidence="4">7.1.1.1</ecNumber>
    </recommendedName>
    <alternativeName>
        <fullName evidence="15">Nicotinamide nucleotide transhydrogenase subunit beta</fullName>
    </alternativeName>
    <alternativeName>
        <fullName evidence="14">Pyridine nucleotide transhydrogenase subunit beta</fullName>
    </alternativeName>
</protein>
<feature type="domain" description="NADP transhydrogenase beta-like" evidence="18">
    <location>
        <begin position="9"/>
        <end position="481"/>
    </location>
</feature>
<feature type="transmembrane region" description="Helical" evidence="17">
    <location>
        <begin position="145"/>
        <end position="167"/>
    </location>
</feature>
<organism evidence="19">
    <name type="scientific">marine sediment metagenome</name>
    <dbReference type="NCBI Taxonomy" id="412755"/>
    <lineage>
        <taxon>unclassified sequences</taxon>
        <taxon>metagenomes</taxon>
        <taxon>ecological metagenomes</taxon>
    </lineage>
</organism>
<evidence type="ECO:0000256" key="3">
    <source>
        <dbReference type="ARBA" id="ARBA00007919"/>
    </source>
</evidence>
<dbReference type="EC" id="7.1.1.1" evidence="4"/>
<proteinExistence type="inferred from homology"/>
<feature type="transmembrane region" description="Helical" evidence="17">
    <location>
        <begin position="6"/>
        <end position="23"/>
    </location>
</feature>
<comment type="subcellular location">
    <subcellularLocation>
        <location evidence="2">Cell inner membrane</location>
        <topology evidence="2">Multi-pass membrane protein</topology>
    </subcellularLocation>
</comment>
<evidence type="ECO:0000256" key="5">
    <source>
        <dbReference type="ARBA" id="ARBA00014581"/>
    </source>
</evidence>
<evidence type="ECO:0000256" key="10">
    <source>
        <dbReference type="ARBA" id="ARBA00022967"/>
    </source>
</evidence>
<evidence type="ECO:0000256" key="16">
    <source>
        <dbReference type="ARBA" id="ARBA00048202"/>
    </source>
</evidence>
<gene>
    <name evidence="19" type="ORF">LCGC14_0124940</name>
</gene>
<evidence type="ECO:0000256" key="14">
    <source>
        <dbReference type="ARBA" id="ARBA00030053"/>
    </source>
</evidence>
<feature type="transmembrane region" description="Helical" evidence="17">
    <location>
        <begin position="35"/>
        <end position="52"/>
    </location>
</feature>
<keyword evidence="11 17" id="KW-1133">Transmembrane helix</keyword>
<evidence type="ECO:0000256" key="6">
    <source>
        <dbReference type="ARBA" id="ARBA00022475"/>
    </source>
</evidence>
<evidence type="ECO:0000256" key="7">
    <source>
        <dbReference type="ARBA" id="ARBA00022519"/>
    </source>
</evidence>
<comment type="function">
    <text evidence="1">The transhydrogenation between NADH and NADP is coupled to respiration and ATP hydrolysis and functions as a proton pump across the membrane.</text>
</comment>
<sequence length="486" mass="51138">MSEQIAIYAYVLAAVLFVFALKAMASPKTARRGNLIGAVGMLIAIGVTLLAQRPEMIRDIVHGNWIPTGLTVPAITSTGWVFVIIGIVAGSLIGAFLALTVKMTGMPQMVAMFNGFGGLASGLVVFAVVFRRSAADMATEAGQTLAVTVGVSTLIGWVTFTGSVIAFAKLQGVVFSGKPVTFPLQKIANFLVLLACVGAIVVWGFAPEMRWIIIPLALLASAFGVMFVIPIGGADMPVVISLLNSYSGLAACATGFVLNNPGLIIAGSLVGASGIVLTRLMCHAMNRSLANVLFAAVGSKVADIDTERQKSVKRYTGQDGAMILANADSVIFVPGYGLAVAQAQHILKELADLLESRGTTVKYGIHPVAGRMPGHMNVLLAEADVPYEQLCDLETINPEFENTDAVVTIGANDVINPAARSDRDSPIYGMPILDVDKARTVMIIKRSLSPGFAGIDNDLFYNAKTLMLFGDGKAMLTDLVAAMKEA</sequence>
<accession>A0A0F9V9N1</accession>
<dbReference type="GO" id="GO:0050661">
    <property type="term" value="F:NADP binding"/>
    <property type="evidence" value="ECO:0007669"/>
    <property type="project" value="InterPro"/>
</dbReference>
<evidence type="ECO:0000256" key="13">
    <source>
        <dbReference type="ARBA" id="ARBA00023136"/>
    </source>
</evidence>
<evidence type="ECO:0000313" key="19">
    <source>
        <dbReference type="EMBL" id="KKO00720.1"/>
    </source>
</evidence>
<dbReference type="SUPFAM" id="SSF52467">
    <property type="entry name" value="DHS-like NAD/FAD-binding domain"/>
    <property type="match status" value="1"/>
</dbReference>
<feature type="transmembrane region" description="Helical" evidence="17">
    <location>
        <begin position="111"/>
        <end position="130"/>
    </location>
</feature>
<keyword evidence="7" id="KW-0997">Cell inner membrane</keyword>
<dbReference type="PANTHER" id="PTHR44758">
    <property type="entry name" value="NAD(P) TRANSHYDROGENASE SUBUNIT BETA"/>
    <property type="match status" value="1"/>
</dbReference>
<dbReference type="EMBL" id="LAZR01000039">
    <property type="protein sequence ID" value="KKO00720.1"/>
    <property type="molecule type" value="Genomic_DNA"/>
</dbReference>
<dbReference type="InterPro" id="IPR034300">
    <property type="entry name" value="PNTB-like"/>
</dbReference>
<dbReference type="Gene3D" id="3.40.50.1220">
    <property type="entry name" value="TPP-binding domain"/>
    <property type="match status" value="1"/>
</dbReference>
<feature type="transmembrane region" description="Helical" evidence="17">
    <location>
        <begin position="187"/>
        <end position="206"/>
    </location>
</feature>
<feature type="transmembrane region" description="Helical" evidence="17">
    <location>
        <begin position="263"/>
        <end position="282"/>
    </location>
</feature>
<evidence type="ECO:0000256" key="2">
    <source>
        <dbReference type="ARBA" id="ARBA00004429"/>
    </source>
</evidence>
<keyword evidence="8 17" id="KW-0812">Transmembrane</keyword>
<feature type="transmembrane region" description="Helical" evidence="17">
    <location>
        <begin position="72"/>
        <end position="99"/>
    </location>
</feature>
<keyword evidence="12" id="KW-0520">NAD</keyword>
<dbReference type="InterPro" id="IPR029035">
    <property type="entry name" value="DHS-like_NAD/FAD-binding_dom"/>
</dbReference>
<evidence type="ECO:0000256" key="1">
    <source>
        <dbReference type="ARBA" id="ARBA00003943"/>
    </source>
</evidence>
<keyword evidence="6" id="KW-1003">Cell membrane</keyword>
<comment type="catalytic activity">
    <reaction evidence="16">
        <text>NAD(+) + NADPH + H(+)(in) = NADH + NADP(+) + H(+)(out)</text>
        <dbReference type="Rhea" id="RHEA:47992"/>
        <dbReference type="ChEBI" id="CHEBI:15378"/>
        <dbReference type="ChEBI" id="CHEBI:57540"/>
        <dbReference type="ChEBI" id="CHEBI:57783"/>
        <dbReference type="ChEBI" id="CHEBI:57945"/>
        <dbReference type="ChEBI" id="CHEBI:58349"/>
        <dbReference type="EC" id="7.1.1.1"/>
    </reaction>
</comment>
<evidence type="ECO:0000259" key="18">
    <source>
        <dbReference type="Pfam" id="PF02233"/>
    </source>
</evidence>
<evidence type="ECO:0000256" key="17">
    <source>
        <dbReference type="SAM" id="Phobius"/>
    </source>
</evidence>
<dbReference type="GO" id="GO:0008750">
    <property type="term" value="F:proton-translocating NAD(P)+ transhydrogenase activity"/>
    <property type="evidence" value="ECO:0007669"/>
    <property type="project" value="UniProtKB-EC"/>
</dbReference>
<name>A0A0F9V9N1_9ZZZZ</name>
<feature type="transmembrane region" description="Helical" evidence="17">
    <location>
        <begin position="212"/>
        <end position="231"/>
    </location>
</feature>
<dbReference type="PIRSF" id="PIRSF000204">
    <property type="entry name" value="PNTB"/>
    <property type="match status" value="1"/>
</dbReference>
<evidence type="ECO:0000256" key="8">
    <source>
        <dbReference type="ARBA" id="ARBA00022692"/>
    </source>
</evidence>
<evidence type="ECO:0000256" key="11">
    <source>
        <dbReference type="ARBA" id="ARBA00022989"/>
    </source>
</evidence>
<comment type="similarity">
    <text evidence="3">Belongs to the PNT beta subunit family.</text>
</comment>
<keyword evidence="13 17" id="KW-0472">Membrane</keyword>
<evidence type="ECO:0000256" key="12">
    <source>
        <dbReference type="ARBA" id="ARBA00023027"/>
    </source>
</evidence>
<dbReference type="Pfam" id="PF02233">
    <property type="entry name" value="PNTB"/>
    <property type="match status" value="1"/>
</dbReference>
<keyword evidence="9" id="KW-0521">NADP</keyword>
<dbReference type="GO" id="GO:0005886">
    <property type="term" value="C:plasma membrane"/>
    <property type="evidence" value="ECO:0007669"/>
    <property type="project" value="UniProtKB-SubCell"/>
</dbReference>
<evidence type="ECO:0000256" key="4">
    <source>
        <dbReference type="ARBA" id="ARBA00012943"/>
    </source>
</evidence>
<dbReference type="AlphaFoldDB" id="A0A0F9V9N1"/>
<evidence type="ECO:0000256" key="15">
    <source>
        <dbReference type="ARBA" id="ARBA00033258"/>
    </source>
</evidence>
<reference evidence="19" key="1">
    <citation type="journal article" date="2015" name="Nature">
        <title>Complex archaea that bridge the gap between prokaryotes and eukaryotes.</title>
        <authorList>
            <person name="Spang A."/>
            <person name="Saw J.H."/>
            <person name="Jorgensen S.L."/>
            <person name="Zaremba-Niedzwiedzka K."/>
            <person name="Martijn J."/>
            <person name="Lind A.E."/>
            <person name="van Eijk R."/>
            <person name="Schleper C."/>
            <person name="Guy L."/>
            <person name="Ettema T.J."/>
        </authorList>
    </citation>
    <scope>NUCLEOTIDE SEQUENCE</scope>
</reference>
<keyword evidence="10" id="KW-1278">Translocase</keyword>